<name>A0A644TG31_9ZZZZ</name>
<gene>
    <name evidence="1" type="ORF">SDC9_11474</name>
</gene>
<organism evidence="1">
    <name type="scientific">bioreactor metagenome</name>
    <dbReference type="NCBI Taxonomy" id="1076179"/>
    <lineage>
        <taxon>unclassified sequences</taxon>
        <taxon>metagenomes</taxon>
        <taxon>ecological metagenomes</taxon>
    </lineage>
</organism>
<proteinExistence type="predicted"/>
<dbReference type="InterPro" id="IPR004027">
    <property type="entry name" value="SEC_C_motif"/>
</dbReference>
<dbReference type="SUPFAM" id="SSF103642">
    <property type="entry name" value="Sec-C motif"/>
    <property type="match status" value="1"/>
</dbReference>
<accession>A0A644TG31</accession>
<dbReference type="EMBL" id="VSSQ01000029">
    <property type="protein sequence ID" value="MPL65810.1"/>
    <property type="molecule type" value="Genomic_DNA"/>
</dbReference>
<dbReference type="Pfam" id="PF02810">
    <property type="entry name" value="SEC-C"/>
    <property type="match status" value="1"/>
</dbReference>
<comment type="caution">
    <text evidence="1">The sequence shown here is derived from an EMBL/GenBank/DDBJ whole genome shotgun (WGS) entry which is preliminary data.</text>
</comment>
<protein>
    <recommendedName>
        <fullName evidence="2">Protein translocase subunit SecA</fullName>
    </recommendedName>
</protein>
<evidence type="ECO:0000313" key="1">
    <source>
        <dbReference type="EMBL" id="MPL65810.1"/>
    </source>
</evidence>
<dbReference type="Gene3D" id="3.10.450.50">
    <property type="match status" value="1"/>
</dbReference>
<evidence type="ECO:0008006" key="2">
    <source>
        <dbReference type="Google" id="ProtNLM"/>
    </source>
</evidence>
<dbReference type="AlphaFoldDB" id="A0A644TG31"/>
<sequence>MEIKVPKKITKEIEGLCREINSDRQPLYIAVDSKMAVGHEADCIENVARKMMKDGGDFQFGWAIWEWPEVMLEAEFWVVWVNHDGQLVDVTPRARGERILFIVDNKTKFEGKPIDSILKPLIAHPVIQQYIDINQKIWQRNDELTAAGATDMAICEAVAPLIDTKDALEKEIDEKLSGGVGRNDLCRCGSGKKFKNCCGH</sequence>
<reference evidence="1" key="1">
    <citation type="submission" date="2019-08" db="EMBL/GenBank/DDBJ databases">
        <authorList>
            <person name="Kucharzyk K."/>
            <person name="Murdoch R.W."/>
            <person name="Higgins S."/>
            <person name="Loffler F."/>
        </authorList>
    </citation>
    <scope>NUCLEOTIDE SEQUENCE</scope>
</reference>